<dbReference type="FunFam" id="3.40.50.1700:FF:000001">
    <property type="entry name" value="probable beta-D-xylosidase 2"/>
    <property type="match status" value="1"/>
</dbReference>
<keyword evidence="2" id="KW-0964">Secreted</keyword>
<proteinExistence type="predicted"/>
<evidence type="ECO:0000313" key="9">
    <source>
        <dbReference type="EMBL" id="KAI0499304.1"/>
    </source>
</evidence>
<dbReference type="PANTHER" id="PTHR42721:SF1">
    <property type="entry name" value="BETA-D-XYLOSIDASE 6-RELATED"/>
    <property type="match status" value="1"/>
</dbReference>
<dbReference type="InterPro" id="IPR017853">
    <property type="entry name" value="GH"/>
</dbReference>
<evidence type="ECO:0000313" key="10">
    <source>
        <dbReference type="Proteomes" id="UP000829196"/>
    </source>
</evidence>
<dbReference type="GO" id="GO:0031222">
    <property type="term" value="P:arabinan catabolic process"/>
    <property type="evidence" value="ECO:0007669"/>
    <property type="project" value="TreeGrafter"/>
</dbReference>
<dbReference type="InterPro" id="IPR036881">
    <property type="entry name" value="Glyco_hydro_3_C_sf"/>
</dbReference>
<dbReference type="InterPro" id="IPR001764">
    <property type="entry name" value="Glyco_hydro_3_N"/>
</dbReference>
<keyword evidence="6" id="KW-0326">Glycosidase</keyword>
<dbReference type="OrthoDB" id="47059at2759"/>
<dbReference type="AlphaFoldDB" id="A0A8T3ATC7"/>
<name>A0A8T3ATC7_DENNO</name>
<gene>
    <name evidence="9" type="ORF">KFK09_020207</name>
</gene>
<dbReference type="Gene3D" id="2.60.40.10">
    <property type="entry name" value="Immunoglobulins"/>
    <property type="match status" value="1"/>
</dbReference>
<keyword evidence="5" id="KW-0325">Glycoprotein</keyword>
<dbReference type="Proteomes" id="UP000829196">
    <property type="component" value="Unassembled WGS sequence"/>
</dbReference>
<dbReference type="PANTHER" id="PTHR42721">
    <property type="entry name" value="SUGAR HYDROLASE-RELATED"/>
    <property type="match status" value="1"/>
</dbReference>
<dbReference type="InterPro" id="IPR013783">
    <property type="entry name" value="Ig-like_fold"/>
</dbReference>
<reference evidence="9" key="1">
    <citation type="journal article" date="2022" name="Front. Genet.">
        <title>Chromosome-Scale Assembly of the Dendrobium nobile Genome Provides Insights Into the Molecular Mechanism of the Biosynthesis of the Medicinal Active Ingredient of Dendrobium.</title>
        <authorList>
            <person name="Xu Q."/>
            <person name="Niu S.-C."/>
            <person name="Li K.-L."/>
            <person name="Zheng P.-J."/>
            <person name="Zhang X.-J."/>
            <person name="Jia Y."/>
            <person name="Liu Y."/>
            <person name="Niu Y.-X."/>
            <person name="Yu L.-H."/>
            <person name="Chen D.-F."/>
            <person name="Zhang G.-Q."/>
        </authorList>
    </citation>
    <scope>NUCLEOTIDE SEQUENCE</scope>
    <source>
        <tissue evidence="9">Leaf</tissue>
    </source>
</reference>
<protein>
    <recommendedName>
        <fullName evidence="8">Fibronectin type III-like domain-containing protein</fullName>
    </recommendedName>
</protein>
<dbReference type="SMART" id="SM01217">
    <property type="entry name" value="Fn3_like"/>
    <property type="match status" value="1"/>
</dbReference>
<dbReference type="GO" id="GO:0046556">
    <property type="term" value="F:alpha-L-arabinofuranosidase activity"/>
    <property type="evidence" value="ECO:0007669"/>
    <property type="project" value="TreeGrafter"/>
</dbReference>
<dbReference type="SMR" id="A0A8T3ATC7"/>
<dbReference type="Pfam" id="PF01915">
    <property type="entry name" value="Glyco_hydro_3_C"/>
    <property type="match status" value="1"/>
</dbReference>
<feature type="domain" description="Fibronectin type III-like" evidence="8">
    <location>
        <begin position="738"/>
        <end position="808"/>
    </location>
</feature>
<evidence type="ECO:0000259" key="8">
    <source>
        <dbReference type="SMART" id="SM01217"/>
    </source>
</evidence>
<evidence type="ECO:0000256" key="2">
    <source>
        <dbReference type="ARBA" id="ARBA00022525"/>
    </source>
</evidence>
<comment type="caution">
    <text evidence="9">The sequence shown here is derived from an EMBL/GenBank/DDBJ whole genome shotgun (WGS) entry which is preliminary data.</text>
</comment>
<dbReference type="GO" id="GO:0009044">
    <property type="term" value="F:xylan 1,4-beta-xylosidase activity"/>
    <property type="evidence" value="ECO:0007669"/>
    <property type="project" value="InterPro"/>
</dbReference>
<feature type="chain" id="PRO_5035758561" description="Fibronectin type III-like domain-containing protein" evidence="7">
    <location>
        <begin position="48"/>
        <end position="815"/>
    </location>
</feature>
<dbReference type="InterPro" id="IPR002772">
    <property type="entry name" value="Glyco_hydro_3_C"/>
</dbReference>
<dbReference type="InterPro" id="IPR026891">
    <property type="entry name" value="Fn3-like"/>
</dbReference>
<dbReference type="SUPFAM" id="SSF52279">
    <property type="entry name" value="Beta-D-glucan exohydrolase, C-terminal domain"/>
    <property type="match status" value="1"/>
</dbReference>
<evidence type="ECO:0000256" key="3">
    <source>
        <dbReference type="ARBA" id="ARBA00022729"/>
    </source>
</evidence>
<dbReference type="InterPro" id="IPR044993">
    <property type="entry name" value="BXL"/>
</dbReference>
<comment type="subcellular location">
    <subcellularLocation>
        <location evidence="1">Secreted</location>
    </subcellularLocation>
</comment>
<feature type="signal peptide" evidence="7">
    <location>
        <begin position="1"/>
        <end position="47"/>
    </location>
</feature>
<dbReference type="Gene3D" id="3.20.20.300">
    <property type="entry name" value="Glycoside hydrolase, family 3, N-terminal domain"/>
    <property type="match status" value="1"/>
</dbReference>
<dbReference type="Pfam" id="PF00933">
    <property type="entry name" value="Glyco_hydro_3"/>
    <property type="match status" value="1"/>
</dbReference>
<dbReference type="GO" id="GO:0005576">
    <property type="term" value="C:extracellular region"/>
    <property type="evidence" value="ECO:0007669"/>
    <property type="project" value="UniProtKB-SubCell"/>
</dbReference>
<evidence type="ECO:0000256" key="4">
    <source>
        <dbReference type="ARBA" id="ARBA00022801"/>
    </source>
</evidence>
<evidence type="ECO:0000256" key="7">
    <source>
        <dbReference type="SAM" id="SignalP"/>
    </source>
</evidence>
<evidence type="ECO:0000256" key="6">
    <source>
        <dbReference type="ARBA" id="ARBA00023295"/>
    </source>
</evidence>
<keyword evidence="10" id="KW-1185">Reference proteome</keyword>
<dbReference type="SUPFAM" id="SSF51445">
    <property type="entry name" value="(Trans)glycosidases"/>
    <property type="match status" value="1"/>
</dbReference>
<dbReference type="Gene3D" id="3.40.50.1700">
    <property type="entry name" value="Glycoside hydrolase family 3 C-terminal domain"/>
    <property type="match status" value="1"/>
</dbReference>
<dbReference type="GO" id="GO:0045493">
    <property type="term" value="P:xylan catabolic process"/>
    <property type="evidence" value="ECO:0007669"/>
    <property type="project" value="InterPro"/>
</dbReference>
<dbReference type="FunFam" id="3.20.20.300:FF:000004">
    <property type="entry name" value="probable beta-D-xylosidase 7"/>
    <property type="match status" value="1"/>
</dbReference>
<organism evidence="9 10">
    <name type="scientific">Dendrobium nobile</name>
    <name type="common">Orchid</name>
    <dbReference type="NCBI Taxonomy" id="94219"/>
    <lineage>
        <taxon>Eukaryota</taxon>
        <taxon>Viridiplantae</taxon>
        <taxon>Streptophyta</taxon>
        <taxon>Embryophyta</taxon>
        <taxon>Tracheophyta</taxon>
        <taxon>Spermatophyta</taxon>
        <taxon>Magnoliopsida</taxon>
        <taxon>Liliopsida</taxon>
        <taxon>Asparagales</taxon>
        <taxon>Orchidaceae</taxon>
        <taxon>Epidendroideae</taxon>
        <taxon>Malaxideae</taxon>
        <taxon>Dendrobiinae</taxon>
        <taxon>Dendrobium</taxon>
    </lineage>
</organism>
<evidence type="ECO:0000256" key="1">
    <source>
        <dbReference type="ARBA" id="ARBA00004613"/>
    </source>
</evidence>
<keyword evidence="4" id="KW-0378">Hydrolase</keyword>
<sequence>MPFKIKKLKNKTRALPLIQRMQPPRRRRKIPLPLLLLLLFAVLPAAGANRDFPCKPPHFNSFPFCNTSLSIADRVRSLISLLTLQEKIKQLSNTAAAVPRLGLPLYEWWSESLHGVAGNGPGVRFNGSISTATVFPQVILSAASFNRTLWRALARAIAIEARAMYNADQAGLTFWAPNINIFRDPRWGRGQETPGEDPMVASVYAVDYVSAFQSQSGWNPNESLFIRGSSRRILGEGGDRGLLMMSACCKHYTAYDLEKWGNFTRYTFDAQVSDQDMEDTFQPPFRSCIKEGGASCLMCSYNQVNGVPSCAHGDLLTEIREQWGFEGYVTSDCDAVAIIFEDQKYASSPEDAVADVLKAGMDINCGKYLLNHTESAVKLGKVKEEDIDRALFNLFSVLFRLKLFDGNPAKQQYGELGAGNVCTKEHRQLAFEAARQGVVLLKNEGGRLPLRRSNVASMALIGPAGNRTEVLGGGYSGVSCDPKTLLDGLRDYVPSTAFAAGCANTSCVTANGLKEAVRVAGAAEVVVVVAGLNLTEETEDHDRVSLLLPGKQEELVHAVASASKKPLVLVLMGGGPLDVSFAKEDSRIAAIIWIGYPGEVGGQVLAEALFGDFNPGGRLPVTWYPESFTTVPMNDMNMRANPSGGYPGRTYRFYTGRIVYEYGYGLSYSSYAYKFLSAPSKISLANSSFSEALIDREPASEGHGEVDYLRIDETTPCEDLQFTVKISVANNGEMEGSHAILLFSRSDKSIRGSPKRQLVGFDRVFTAANGVSVIDMLVDPCKHMSSANEKGKLILVLGAHMLMLGDTEHELLICS</sequence>
<accession>A0A8T3ATC7</accession>
<keyword evidence="3 7" id="KW-0732">Signal</keyword>
<dbReference type="InterPro" id="IPR036962">
    <property type="entry name" value="Glyco_hydro_3_N_sf"/>
</dbReference>
<evidence type="ECO:0000256" key="5">
    <source>
        <dbReference type="ARBA" id="ARBA00023180"/>
    </source>
</evidence>
<dbReference type="EMBL" id="JAGYWB010000014">
    <property type="protein sequence ID" value="KAI0499304.1"/>
    <property type="molecule type" value="Genomic_DNA"/>
</dbReference>